<dbReference type="InterPro" id="IPR023346">
    <property type="entry name" value="Lysozyme-like_dom_sf"/>
</dbReference>
<gene>
    <name evidence="5" type="ORF">PAM7066_00769</name>
</gene>
<dbReference type="EMBL" id="FWFV01000002">
    <property type="protein sequence ID" value="SLN22903.1"/>
    <property type="molecule type" value="Genomic_DNA"/>
</dbReference>
<dbReference type="STRING" id="315423.SAMN04488020_102512"/>
<evidence type="ECO:0000256" key="2">
    <source>
        <dbReference type="SAM" id="MobiDB-lite"/>
    </source>
</evidence>
<feature type="domain" description="Transglycosylase SLT" evidence="4">
    <location>
        <begin position="83"/>
        <end position="155"/>
    </location>
</feature>
<dbReference type="Proteomes" id="UP000193870">
    <property type="component" value="Unassembled WGS sequence"/>
</dbReference>
<proteinExistence type="inferred from homology"/>
<organism evidence="5 6">
    <name type="scientific">Palleronia marisminoris</name>
    <dbReference type="NCBI Taxonomy" id="315423"/>
    <lineage>
        <taxon>Bacteria</taxon>
        <taxon>Pseudomonadati</taxon>
        <taxon>Pseudomonadota</taxon>
        <taxon>Alphaproteobacteria</taxon>
        <taxon>Rhodobacterales</taxon>
        <taxon>Roseobacteraceae</taxon>
        <taxon>Palleronia</taxon>
    </lineage>
</organism>
<dbReference type="RefSeq" id="WP_085853272.1">
    <property type="nucleotide sequence ID" value="NZ_FOPF01000002.1"/>
</dbReference>
<sequence length="274" mass="30320">MRRLALILCACLGQPLWAADIPRPEPRPYVETVPVTMWDFRPESDRWSLAAMAALKQHGRRLVDHTPRDIQRWCPGYARASEADRRAFWVGFLSTLAKHESRWRPGAVGGGGLWYGLLQILPATARGYGCVADSGDELKNGSANLSCAIRIMARTVPRDGVIHAETPRWSGVSADWGPMRSTAKRTEMREWLRAQPYCQISVSPRPLRRPVPDALVMGPVVDEVPPLPRPDETGPSLPPASDTSGPVVQSEPPLSISADLPRFSDSPVLRRPVR</sequence>
<keyword evidence="3" id="KW-0732">Signal</keyword>
<dbReference type="InterPro" id="IPR008258">
    <property type="entry name" value="Transglycosylase_SLT_dom_1"/>
</dbReference>
<reference evidence="5 6" key="1">
    <citation type="submission" date="2017-03" db="EMBL/GenBank/DDBJ databases">
        <authorList>
            <person name="Afonso C.L."/>
            <person name="Miller P.J."/>
            <person name="Scott M.A."/>
            <person name="Spackman E."/>
            <person name="Goraichik I."/>
            <person name="Dimitrov K.M."/>
            <person name="Suarez D.L."/>
            <person name="Swayne D.E."/>
        </authorList>
    </citation>
    <scope>NUCLEOTIDE SEQUENCE [LARGE SCALE GENOMIC DNA]</scope>
    <source>
        <strain evidence="5 6">CECT 7066</strain>
    </source>
</reference>
<evidence type="ECO:0000313" key="6">
    <source>
        <dbReference type="Proteomes" id="UP000193870"/>
    </source>
</evidence>
<feature type="chain" id="PRO_5011005737" evidence="3">
    <location>
        <begin position="19"/>
        <end position="274"/>
    </location>
</feature>
<feature type="signal peptide" evidence="3">
    <location>
        <begin position="1"/>
        <end position="18"/>
    </location>
</feature>
<dbReference type="OrthoDB" id="5763339at2"/>
<comment type="similarity">
    <text evidence="1">Belongs to the virb1 family.</text>
</comment>
<evidence type="ECO:0000259" key="4">
    <source>
        <dbReference type="Pfam" id="PF01464"/>
    </source>
</evidence>
<dbReference type="Pfam" id="PF01464">
    <property type="entry name" value="SLT"/>
    <property type="match status" value="1"/>
</dbReference>
<keyword evidence="6" id="KW-1185">Reference proteome</keyword>
<dbReference type="SUPFAM" id="SSF53955">
    <property type="entry name" value="Lysozyme-like"/>
    <property type="match status" value="1"/>
</dbReference>
<evidence type="ECO:0000256" key="1">
    <source>
        <dbReference type="ARBA" id="ARBA00009387"/>
    </source>
</evidence>
<evidence type="ECO:0000256" key="3">
    <source>
        <dbReference type="SAM" id="SignalP"/>
    </source>
</evidence>
<protein>
    <submittedName>
        <fullName evidence="5">Transglycosylase SLT domain protein</fullName>
    </submittedName>
</protein>
<evidence type="ECO:0000313" key="5">
    <source>
        <dbReference type="EMBL" id="SLN22903.1"/>
    </source>
</evidence>
<name>A0A1Y5RQC4_9RHOB</name>
<accession>A0A1Y5RQC4</accession>
<dbReference type="AlphaFoldDB" id="A0A1Y5RQC4"/>
<dbReference type="Gene3D" id="1.10.530.10">
    <property type="match status" value="1"/>
</dbReference>
<feature type="region of interest" description="Disordered" evidence="2">
    <location>
        <begin position="222"/>
        <end position="274"/>
    </location>
</feature>